<organism evidence="5 6">
    <name type="scientific">Poseidonibacter parvus</name>
    <dbReference type="NCBI Taxonomy" id="1850254"/>
    <lineage>
        <taxon>Bacteria</taxon>
        <taxon>Pseudomonadati</taxon>
        <taxon>Campylobacterota</taxon>
        <taxon>Epsilonproteobacteria</taxon>
        <taxon>Campylobacterales</taxon>
        <taxon>Arcobacteraceae</taxon>
        <taxon>Poseidonibacter</taxon>
    </lineage>
</organism>
<feature type="domain" description="S-adenosylmethionine-dependent methyltransferase" evidence="4">
    <location>
        <begin position="22"/>
        <end position="301"/>
    </location>
</feature>
<evidence type="ECO:0000256" key="2">
    <source>
        <dbReference type="ARBA" id="ARBA00022679"/>
    </source>
</evidence>
<dbReference type="Proteomes" id="UP000186074">
    <property type="component" value="Chromosome"/>
</dbReference>
<dbReference type="PANTHER" id="PTHR43042">
    <property type="entry name" value="SAM-DEPENDENT METHYLTRANSFERASE"/>
    <property type="match status" value="1"/>
</dbReference>
<protein>
    <submittedName>
        <fullName evidence="5">SAM-dependent methyltransferase</fullName>
    </submittedName>
</protein>
<keyword evidence="6" id="KW-1185">Reference proteome</keyword>
<dbReference type="InterPro" id="IPR029063">
    <property type="entry name" value="SAM-dependent_MTases_sf"/>
</dbReference>
<reference evidence="5 6" key="1">
    <citation type="submission" date="2017-01" db="EMBL/GenBank/DDBJ databases">
        <title>Genome sequencing of Arcobacter sp. LPB0137.</title>
        <authorList>
            <person name="Lee G.-W."/>
            <person name="Yi H."/>
        </authorList>
    </citation>
    <scope>NUCLEOTIDE SEQUENCE [LARGE SCALE GENOMIC DNA]</scope>
    <source>
        <strain evidence="5 6">LPB0137</strain>
    </source>
</reference>
<dbReference type="Gene3D" id="3.40.50.150">
    <property type="entry name" value="Vaccinia Virus protein VP39"/>
    <property type="match status" value="1"/>
</dbReference>
<dbReference type="AlphaFoldDB" id="A0A1P8KN47"/>
<keyword evidence="2 5" id="KW-0808">Transferase</keyword>
<keyword evidence="1 5" id="KW-0489">Methyltransferase</keyword>
<dbReference type="GO" id="GO:0008168">
    <property type="term" value="F:methyltransferase activity"/>
    <property type="evidence" value="ECO:0007669"/>
    <property type="project" value="UniProtKB-KW"/>
</dbReference>
<evidence type="ECO:0000313" key="6">
    <source>
        <dbReference type="Proteomes" id="UP000186074"/>
    </source>
</evidence>
<evidence type="ECO:0000256" key="1">
    <source>
        <dbReference type="ARBA" id="ARBA00022603"/>
    </source>
</evidence>
<dbReference type="OrthoDB" id="9805492at2"/>
<gene>
    <name evidence="5" type="ORF">LPB137_09060</name>
</gene>
<dbReference type="EMBL" id="CP019070">
    <property type="protein sequence ID" value="APW65994.1"/>
    <property type="molecule type" value="Genomic_DNA"/>
</dbReference>
<evidence type="ECO:0000313" key="5">
    <source>
        <dbReference type="EMBL" id="APW65994.1"/>
    </source>
</evidence>
<dbReference type="STRING" id="1850254.LPB137_09060"/>
<dbReference type="RefSeq" id="WP_076087250.1">
    <property type="nucleotide sequence ID" value="NZ_CP019070.1"/>
</dbReference>
<name>A0A1P8KN47_9BACT</name>
<dbReference type="Pfam" id="PF10672">
    <property type="entry name" value="Methyltrans_SAM"/>
    <property type="match status" value="1"/>
</dbReference>
<keyword evidence="3" id="KW-0949">S-adenosyl-L-methionine</keyword>
<dbReference type="SUPFAM" id="SSF53335">
    <property type="entry name" value="S-adenosyl-L-methionine-dependent methyltransferases"/>
    <property type="match status" value="1"/>
</dbReference>
<evidence type="ECO:0000259" key="4">
    <source>
        <dbReference type="Pfam" id="PF10672"/>
    </source>
</evidence>
<dbReference type="PANTHER" id="PTHR43042:SF3">
    <property type="entry name" value="RIBOSOMAL RNA LARGE SUBUNIT METHYLTRANSFERASE YWBD-RELATED"/>
    <property type="match status" value="1"/>
</dbReference>
<sequence>MNIEDLEKIVVKNLKNTNEEFKRVFHGRGNLYDDFSYLTIDSIDKILFVVLFEEIDESKEKELLLSIENIFDTLAHDTLVLQRRYLDKSPCEVLKGELKKENFAISNAIKHKINFSNKNIGFFPDMKVGHEYILQNSKNKNVLNLFSYTCAFSLCASKAGAKNIVNVDMQKSVLTIGRENHHINNFNTSNVHFMPYNILKSWNRIKKQGPYDIIIIDPPSFQKGSFAASRDYVKIIKKLDTLANDNCVVLSALNAPELDTNFIKNIFEEFAPSFKFEKRLDNLETFPCIDDEKTLKNLIFKKEI</sequence>
<dbReference type="InterPro" id="IPR019614">
    <property type="entry name" value="SAM-dep_methyl-trfase"/>
</dbReference>
<accession>A0A1P8KN47</accession>
<proteinExistence type="predicted"/>
<evidence type="ECO:0000256" key="3">
    <source>
        <dbReference type="ARBA" id="ARBA00022691"/>
    </source>
</evidence>
<dbReference type="GO" id="GO:0032259">
    <property type="term" value="P:methylation"/>
    <property type="evidence" value="ECO:0007669"/>
    <property type="project" value="UniProtKB-KW"/>
</dbReference>
<dbReference type="KEGG" id="alp:LPB137_09060"/>